<dbReference type="Proteomes" id="UP001056708">
    <property type="component" value="Plasmid unnamed"/>
</dbReference>
<reference evidence="1" key="1">
    <citation type="submission" date="2022-06" db="EMBL/GenBank/DDBJ databases">
        <title>Genome sequence of Phormidium yuhuli AB48 isolated from an industrial photobioreactor environment.</title>
        <authorList>
            <person name="Qiu Y."/>
            <person name="Noonan A.J.C."/>
            <person name="Dofher K."/>
            <person name="Koch M."/>
            <person name="Kieft B."/>
            <person name="Lin X."/>
            <person name="Ziels R.M."/>
            <person name="Hallam S.J."/>
        </authorList>
    </citation>
    <scope>NUCLEOTIDE SEQUENCE</scope>
    <source>
        <strain evidence="1">AB48</strain>
        <plasmid evidence="1">unnamed</plasmid>
    </source>
</reference>
<proteinExistence type="predicted"/>
<geneLocation type="plasmid" evidence="1 2">
    <name>unnamed</name>
</geneLocation>
<dbReference type="EMBL" id="CP098612">
    <property type="protein sequence ID" value="USR93266.1"/>
    <property type="molecule type" value="Genomic_DNA"/>
</dbReference>
<evidence type="ECO:0000313" key="2">
    <source>
        <dbReference type="Proteomes" id="UP001056708"/>
    </source>
</evidence>
<gene>
    <name evidence="1" type="ORF">NEA10_20700</name>
</gene>
<name>A0ABY5AY71_9CYAN</name>
<accession>A0ABY5AY71</accession>
<organism evidence="1 2">
    <name type="scientific">Phormidium yuhuli AB48</name>
    <dbReference type="NCBI Taxonomy" id="2940671"/>
    <lineage>
        <taxon>Bacteria</taxon>
        <taxon>Bacillati</taxon>
        <taxon>Cyanobacteriota</taxon>
        <taxon>Cyanophyceae</taxon>
        <taxon>Oscillatoriophycideae</taxon>
        <taxon>Oscillatoriales</taxon>
        <taxon>Oscillatoriaceae</taxon>
        <taxon>Phormidium</taxon>
        <taxon>Phormidium yuhuli</taxon>
    </lineage>
</organism>
<dbReference type="RefSeq" id="WP_252665444.1">
    <property type="nucleotide sequence ID" value="NZ_CP098612.1"/>
</dbReference>
<sequence>MKFTNRHHFILPIFSTGTSEFWAVAPSDGHRRHAMKLAVEQSLFLIPSQDIEPYSCLDAKGIALLQTLGHDGNHNLRQTMEDSAFLSLVWFQAEYMGCGYFLATHDHKEVVCKFTDGLYTALEKEESIVGDNEYINRDELVPEINSEEFLATLKLIEPNPDKFWMYRLH</sequence>
<keyword evidence="1" id="KW-0614">Plasmid</keyword>
<protein>
    <submittedName>
        <fullName evidence="1">Uncharacterized protein</fullName>
    </submittedName>
</protein>
<keyword evidence="2" id="KW-1185">Reference proteome</keyword>
<evidence type="ECO:0000313" key="1">
    <source>
        <dbReference type="EMBL" id="USR93266.1"/>
    </source>
</evidence>